<dbReference type="InterPro" id="IPR007435">
    <property type="entry name" value="DUF484"/>
</dbReference>
<name>A0ABY4AJ84_9BURK</name>
<evidence type="ECO:0000313" key="1">
    <source>
        <dbReference type="EMBL" id="UOD50337.1"/>
    </source>
</evidence>
<keyword evidence="2" id="KW-1185">Reference proteome</keyword>
<dbReference type="Pfam" id="PF04340">
    <property type="entry name" value="DUF484"/>
    <property type="match status" value="1"/>
</dbReference>
<dbReference type="PANTHER" id="PTHR38765">
    <property type="entry name" value="DUF484 DOMAIN-CONTAINING PROTEIN"/>
    <property type="match status" value="1"/>
</dbReference>
<organism evidence="1 2">
    <name type="scientific">Orrella daihaiensis</name>
    <dbReference type="NCBI Taxonomy" id="2782176"/>
    <lineage>
        <taxon>Bacteria</taxon>
        <taxon>Pseudomonadati</taxon>
        <taxon>Pseudomonadota</taxon>
        <taxon>Betaproteobacteria</taxon>
        <taxon>Burkholderiales</taxon>
        <taxon>Alcaligenaceae</taxon>
        <taxon>Orrella</taxon>
    </lineage>
</organism>
<sequence length="224" mass="24317">MTENLSALTVARFLQENPEFFSDHAELFAALTVPHPNQSRAISLGERQIMTLRDRQKDLEMRLAALSHQASFNESVANKVTSWCEVMLTAQDAQTIPGHIIAGLAETFDIPEVGMRLWGLDIATEGVGEPVDEDARLFAQSLTAPYCGPNKEFSVTQWLRDTPASMAMVTIKHGSADAAPTVGLLLLASDDPERFTSDMGTTFLETIGRLASAAIGRLPLKSGT</sequence>
<reference evidence="1 2" key="1">
    <citation type="submission" date="2020-11" db="EMBL/GenBank/DDBJ databases">
        <title>Algicoccus daihaiensis sp.nov., isolated from Daihai Lake in Inner Mongolia.</title>
        <authorList>
            <person name="Kai J."/>
        </authorList>
    </citation>
    <scope>NUCLEOTIDE SEQUENCE [LARGE SCALE GENOMIC DNA]</scope>
    <source>
        <strain evidence="2">f23</strain>
    </source>
</reference>
<protein>
    <submittedName>
        <fullName evidence="1">DUF484 family protein</fullName>
    </submittedName>
</protein>
<dbReference type="Proteomes" id="UP000831607">
    <property type="component" value="Chromosome"/>
</dbReference>
<dbReference type="InterPro" id="IPR029016">
    <property type="entry name" value="GAF-like_dom_sf"/>
</dbReference>
<evidence type="ECO:0000313" key="2">
    <source>
        <dbReference type="Proteomes" id="UP000831607"/>
    </source>
</evidence>
<dbReference type="EMBL" id="CP063982">
    <property type="protein sequence ID" value="UOD50337.1"/>
    <property type="molecule type" value="Genomic_DNA"/>
</dbReference>
<dbReference type="PANTHER" id="PTHR38765:SF1">
    <property type="entry name" value="DUF484 DOMAIN-CONTAINING PROTEIN"/>
    <property type="match status" value="1"/>
</dbReference>
<accession>A0ABY4AJ84</accession>
<proteinExistence type="predicted"/>
<gene>
    <name evidence="1" type="ORF">DHf2319_13065</name>
</gene>
<dbReference type="Gene3D" id="3.30.450.40">
    <property type="match status" value="1"/>
</dbReference>
<dbReference type="RefSeq" id="WP_243478742.1">
    <property type="nucleotide sequence ID" value="NZ_CP063982.1"/>
</dbReference>